<evidence type="ECO:0000256" key="1">
    <source>
        <dbReference type="SAM" id="MobiDB-lite"/>
    </source>
</evidence>
<dbReference type="EMBL" id="AP028919">
    <property type="protein sequence ID" value="BET00232.1"/>
    <property type="molecule type" value="Genomic_DNA"/>
</dbReference>
<organism evidence="2 3">
    <name type="scientific">Nesidiocoris tenuis</name>
    <dbReference type="NCBI Taxonomy" id="355587"/>
    <lineage>
        <taxon>Eukaryota</taxon>
        <taxon>Metazoa</taxon>
        <taxon>Ecdysozoa</taxon>
        <taxon>Arthropoda</taxon>
        <taxon>Hexapoda</taxon>
        <taxon>Insecta</taxon>
        <taxon>Pterygota</taxon>
        <taxon>Neoptera</taxon>
        <taxon>Paraneoptera</taxon>
        <taxon>Hemiptera</taxon>
        <taxon>Heteroptera</taxon>
        <taxon>Panheteroptera</taxon>
        <taxon>Cimicomorpha</taxon>
        <taxon>Miridae</taxon>
        <taxon>Dicyphina</taxon>
        <taxon>Nesidiocoris</taxon>
    </lineage>
</organism>
<name>A0ABN7BAP8_9HEMI</name>
<evidence type="ECO:0000313" key="3">
    <source>
        <dbReference type="Proteomes" id="UP001307889"/>
    </source>
</evidence>
<evidence type="ECO:0000313" key="2">
    <source>
        <dbReference type="EMBL" id="BET00232.1"/>
    </source>
</evidence>
<protein>
    <recommendedName>
        <fullName evidence="4">CTNNB1 binding N-teminal domain-containing protein</fullName>
    </recommendedName>
</protein>
<dbReference type="Proteomes" id="UP001307889">
    <property type="component" value="Chromosome 11"/>
</dbReference>
<reference evidence="2 3" key="1">
    <citation type="submission" date="2023-09" db="EMBL/GenBank/DDBJ databases">
        <title>Nesidiocoris tenuis whole genome shotgun sequence.</title>
        <authorList>
            <person name="Shibata T."/>
            <person name="Shimoda M."/>
            <person name="Kobayashi T."/>
            <person name="Uehara T."/>
        </authorList>
    </citation>
    <scope>NUCLEOTIDE SEQUENCE [LARGE SCALE GENOMIC DNA]</scope>
    <source>
        <strain evidence="2 3">Japan</strain>
    </source>
</reference>
<evidence type="ECO:0008006" key="4">
    <source>
        <dbReference type="Google" id="ProtNLM"/>
    </source>
</evidence>
<gene>
    <name evidence="2" type="ORF">NTJ_13048</name>
</gene>
<feature type="region of interest" description="Disordered" evidence="1">
    <location>
        <begin position="1"/>
        <end position="20"/>
    </location>
</feature>
<sequence>MASNQLFPFGDSSRAFPDREPGIRWGKEQMKMAFPPPVMLPHQLYPAEYPFSWVYLAFALCCSDGKGRQMNLASRRCLRAFTGF</sequence>
<accession>A0ABN7BAP8</accession>
<proteinExistence type="predicted"/>
<keyword evidence="3" id="KW-1185">Reference proteome</keyword>